<accession>A0A2N9GBM2</accession>
<protein>
    <submittedName>
        <fullName evidence="2">Uncharacterized protein</fullName>
    </submittedName>
</protein>
<evidence type="ECO:0000256" key="1">
    <source>
        <dbReference type="SAM" id="Phobius"/>
    </source>
</evidence>
<keyword evidence="1" id="KW-0812">Transmembrane</keyword>
<dbReference type="EMBL" id="OIVN01001722">
    <property type="protein sequence ID" value="SPC96982.1"/>
    <property type="molecule type" value="Genomic_DNA"/>
</dbReference>
<evidence type="ECO:0000313" key="2">
    <source>
        <dbReference type="EMBL" id="SPC96982.1"/>
    </source>
</evidence>
<keyword evidence="1" id="KW-0472">Membrane</keyword>
<reference evidence="2" key="1">
    <citation type="submission" date="2018-02" db="EMBL/GenBank/DDBJ databases">
        <authorList>
            <person name="Cohen D.B."/>
            <person name="Kent A.D."/>
        </authorList>
    </citation>
    <scope>NUCLEOTIDE SEQUENCE</scope>
</reference>
<keyword evidence="1" id="KW-1133">Transmembrane helix</keyword>
<gene>
    <name evidence="2" type="ORF">FSB_LOCUS24864</name>
</gene>
<name>A0A2N9GBM2_FAGSY</name>
<organism evidence="2">
    <name type="scientific">Fagus sylvatica</name>
    <name type="common">Beechnut</name>
    <dbReference type="NCBI Taxonomy" id="28930"/>
    <lineage>
        <taxon>Eukaryota</taxon>
        <taxon>Viridiplantae</taxon>
        <taxon>Streptophyta</taxon>
        <taxon>Embryophyta</taxon>
        <taxon>Tracheophyta</taxon>
        <taxon>Spermatophyta</taxon>
        <taxon>Magnoliopsida</taxon>
        <taxon>eudicotyledons</taxon>
        <taxon>Gunneridae</taxon>
        <taxon>Pentapetalae</taxon>
        <taxon>rosids</taxon>
        <taxon>fabids</taxon>
        <taxon>Fagales</taxon>
        <taxon>Fagaceae</taxon>
        <taxon>Fagus</taxon>
    </lineage>
</organism>
<feature type="transmembrane region" description="Helical" evidence="1">
    <location>
        <begin position="66"/>
        <end position="86"/>
    </location>
</feature>
<dbReference type="AlphaFoldDB" id="A0A2N9GBM2"/>
<proteinExistence type="predicted"/>
<sequence length="87" mass="9609">MSQPMKEPKIQNQCEAGSDLMLGRDAAAMRGWGYRQAVARGWSCRRAAARGWDRQKSKVVCRRSDVFSFIPVGFITGSIVPVAGYAD</sequence>